<gene>
    <name evidence="3" type="ORF">PPACK8108_LOCUS20025</name>
</gene>
<evidence type="ECO:0000256" key="1">
    <source>
        <dbReference type="SAM" id="MobiDB-lite"/>
    </source>
</evidence>
<comment type="caution">
    <text evidence="3">The sequence shown here is derived from an EMBL/GenBank/DDBJ whole genome shotgun (WGS) entry which is preliminary data.</text>
</comment>
<dbReference type="EMBL" id="CALTRL010005724">
    <property type="protein sequence ID" value="CAH7685490.1"/>
    <property type="molecule type" value="Genomic_DNA"/>
</dbReference>
<proteinExistence type="predicted"/>
<accession>A0AAV0BG38</accession>
<keyword evidence="4" id="KW-1185">Reference proteome</keyword>
<reference evidence="3" key="1">
    <citation type="submission" date="2022-06" db="EMBL/GenBank/DDBJ databases">
        <authorList>
            <consortium name="SYNGENTA / RWTH Aachen University"/>
        </authorList>
    </citation>
    <scope>NUCLEOTIDE SEQUENCE</scope>
</reference>
<name>A0AAV0BG38_PHAPC</name>
<evidence type="ECO:0000313" key="4">
    <source>
        <dbReference type="Proteomes" id="UP001153365"/>
    </source>
</evidence>
<dbReference type="Proteomes" id="UP001153365">
    <property type="component" value="Unassembled WGS sequence"/>
</dbReference>
<feature type="chain" id="PRO_5043987139" evidence="2">
    <location>
        <begin position="22"/>
        <end position="182"/>
    </location>
</feature>
<feature type="signal peptide" evidence="2">
    <location>
        <begin position="1"/>
        <end position="21"/>
    </location>
</feature>
<keyword evidence="2" id="KW-0732">Signal</keyword>
<feature type="region of interest" description="Disordered" evidence="1">
    <location>
        <begin position="48"/>
        <end position="69"/>
    </location>
</feature>
<organism evidence="3 4">
    <name type="scientific">Phakopsora pachyrhizi</name>
    <name type="common">Asian soybean rust disease fungus</name>
    <dbReference type="NCBI Taxonomy" id="170000"/>
    <lineage>
        <taxon>Eukaryota</taxon>
        <taxon>Fungi</taxon>
        <taxon>Dikarya</taxon>
        <taxon>Basidiomycota</taxon>
        <taxon>Pucciniomycotina</taxon>
        <taxon>Pucciniomycetes</taxon>
        <taxon>Pucciniales</taxon>
        <taxon>Phakopsoraceae</taxon>
        <taxon>Phakopsora</taxon>
    </lineage>
</organism>
<sequence>MKFFLALSISVGLLSAALVSADVVEEGIWQRRPNAELKSSRGNSIKARNPVSAKALSRDESSADYGLADDDESDYVSGVYEKLSSMLEKIQPSVDQIAALSSNANDKNADEYSEKISKHLDFIVAAGDSVVNEIQTEETSPIEAEVNNGIEPQCTVATRKNITNTDTAMSAKSATTMNVAIF</sequence>
<protein>
    <submittedName>
        <fullName evidence="3">Expressed protein</fullName>
    </submittedName>
</protein>
<dbReference type="AlphaFoldDB" id="A0AAV0BG38"/>
<evidence type="ECO:0000256" key="2">
    <source>
        <dbReference type="SAM" id="SignalP"/>
    </source>
</evidence>
<evidence type="ECO:0000313" key="3">
    <source>
        <dbReference type="EMBL" id="CAH7685490.1"/>
    </source>
</evidence>